<dbReference type="RefSeq" id="WP_170177368.1">
    <property type="nucleotide sequence ID" value="NZ_BJEA01000005.1"/>
</dbReference>
<evidence type="ECO:0000259" key="3">
    <source>
        <dbReference type="Pfam" id="PF11797"/>
    </source>
</evidence>
<keyword evidence="5" id="KW-1185">Reference proteome</keyword>
<gene>
    <name evidence="4" type="ORF">ACFFLI_02100</name>
</gene>
<sequence>MLKTDWLKAGMGLLAVLGLLLVGGYQGQAASQNAATSGRVSFSVAPQLPANQRDGNRSFFDLTMRMGTTQRLSATIYNHSDRDIRVTTAIHTASTNQNGTIEYVQAPTTYDPSLKYRLDATTKLTGPATVTVPANGNKVVSAIVRLPAGAFHGVMLGGWYFQLVDQKATGTVAGATNVKNQYSYVIAMRYTVGQVPTPRLELADVKPGLLNAHHGIFPRVRNVQPAMLMGLDVQTKVTRKSDGQSMRADRKTGVQFAPNSAFRYPLLAGSTPLAAGEYHLHMIVKNRAHRWVFDRDFTVSARDAHHYNQQSVDPLPKSPWYLLLVGAAGMFVIMLIVWWLVAWRRKHRAATEDQTND</sequence>
<feature type="domain" description="WxL Interacting Protein peptidoglycan binding" evidence="2">
    <location>
        <begin position="42"/>
        <end position="162"/>
    </location>
</feature>
<feature type="transmembrane region" description="Helical" evidence="1">
    <location>
        <begin position="320"/>
        <end position="341"/>
    </location>
</feature>
<dbReference type="EMBL" id="JBHLZY010000005">
    <property type="protein sequence ID" value="MFB9768663.1"/>
    <property type="molecule type" value="Genomic_DNA"/>
</dbReference>
<dbReference type="Proteomes" id="UP001589691">
    <property type="component" value="Unassembled WGS sequence"/>
</dbReference>
<keyword evidence="1" id="KW-1133">Transmembrane helix</keyword>
<organism evidence="4 5">
    <name type="scientific">Lactiplantibacillus modestisalitolerans</name>
    <dbReference type="NCBI Taxonomy" id="1457219"/>
    <lineage>
        <taxon>Bacteria</taxon>
        <taxon>Bacillati</taxon>
        <taxon>Bacillota</taxon>
        <taxon>Bacilli</taxon>
        <taxon>Lactobacillales</taxon>
        <taxon>Lactobacillaceae</taxon>
        <taxon>Lactiplantibacillus</taxon>
    </lineage>
</organism>
<dbReference type="InterPro" id="IPR021759">
    <property type="entry name" value="WxLIP_HBD"/>
</dbReference>
<keyword evidence="1" id="KW-0472">Membrane</keyword>
<dbReference type="InterPro" id="IPR010317">
    <property type="entry name" value="WxLIP_PGBD"/>
</dbReference>
<evidence type="ECO:0000256" key="1">
    <source>
        <dbReference type="SAM" id="Phobius"/>
    </source>
</evidence>
<evidence type="ECO:0000313" key="5">
    <source>
        <dbReference type="Proteomes" id="UP001589691"/>
    </source>
</evidence>
<dbReference type="Pfam" id="PF06030">
    <property type="entry name" value="WxLIP_PGBD"/>
    <property type="match status" value="1"/>
</dbReference>
<keyword evidence="1" id="KW-0812">Transmembrane</keyword>
<evidence type="ECO:0000313" key="4">
    <source>
        <dbReference type="EMBL" id="MFB9768663.1"/>
    </source>
</evidence>
<protein>
    <submittedName>
        <fullName evidence="4">DUF916 and DUF3324 domain-containing protein</fullName>
    </submittedName>
</protein>
<name>A0ABV5WRS5_9LACO</name>
<dbReference type="Pfam" id="PF11797">
    <property type="entry name" value="WxLIP_HBD"/>
    <property type="match status" value="1"/>
</dbReference>
<reference evidence="4 5" key="1">
    <citation type="submission" date="2024-09" db="EMBL/GenBank/DDBJ databases">
        <authorList>
            <person name="Sun Q."/>
            <person name="Mori K."/>
        </authorList>
    </citation>
    <scope>NUCLEOTIDE SEQUENCE [LARGE SCALE GENOMIC DNA]</scope>
    <source>
        <strain evidence="4 5">TBRC 4576</strain>
    </source>
</reference>
<proteinExistence type="predicted"/>
<comment type="caution">
    <text evidence="4">The sequence shown here is derived from an EMBL/GenBank/DDBJ whole genome shotgun (WGS) entry which is preliminary data.</text>
</comment>
<evidence type="ECO:0000259" key="2">
    <source>
        <dbReference type="Pfam" id="PF06030"/>
    </source>
</evidence>
<feature type="domain" description="WxL Interacting Protein host binding" evidence="3">
    <location>
        <begin position="176"/>
        <end position="309"/>
    </location>
</feature>
<accession>A0ABV5WRS5</accession>